<dbReference type="EMBL" id="BARU01007633">
    <property type="protein sequence ID" value="GAH46649.1"/>
    <property type="molecule type" value="Genomic_DNA"/>
</dbReference>
<dbReference type="Gene3D" id="3.40.50.150">
    <property type="entry name" value="Vaccinia Virus protein VP39"/>
    <property type="match status" value="1"/>
</dbReference>
<comment type="caution">
    <text evidence="6">The sequence shown here is derived from an EMBL/GenBank/DDBJ whole genome shotgun (WGS) entry which is preliminary data.</text>
</comment>
<feature type="region of interest" description="Disordered" evidence="5">
    <location>
        <begin position="212"/>
        <end position="249"/>
    </location>
</feature>
<keyword evidence="3" id="KW-0808">Transferase</keyword>
<proteinExistence type="inferred from homology"/>
<feature type="non-terminal residue" evidence="6">
    <location>
        <position position="1"/>
    </location>
</feature>
<evidence type="ECO:0000256" key="1">
    <source>
        <dbReference type="ARBA" id="ARBA00010396"/>
    </source>
</evidence>
<dbReference type="AlphaFoldDB" id="X1GYG1"/>
<dbReference type="PANTHER" id="PTHR11265:SF0">
    <property type="entry name" value="12S RRNA N4-METHYLCYTIDINE METHYLTRANSFERASE"/>
    <property type="match status" value="1"/>
</dbReference>
<gene>
    <name evidence="6" type="ORF">S03H2_15039</name>
</gene>
<dbReference type="InterPro" id="IPR029063">
    <property type="entry name" value="SAM-dependent_MTases_sf"/>
</dbReference>
<organism evidence="6">
    <name type="scientific">marine sediment metagenome</name>
    <dbReference type="NCBI Taxonomy" id="412755"/>
    <lineage>
        <taxon>unclassified sequences</taxon>
        <taxon>metagenomes</taxon>
        <taxon>ecological metagenomes</taxon>
    </lineage>
</organism>
<keyword evidence="4" id="KW-0949">S-adenosyl-L-methionine</keyword>
<dbReference type="Gene3D" id="1.10.150.170">
    <property type="entry name" value="Putative methyltransferase TM0872, insert domain"/>
    <property type="match status" value="1"/>
</dbReference>
<dbReference type="PANTHER" id="PTHR11265">
    <property type="entry name" value="S-ADENOSYL-METHYLTRANSFERASE MRAW"/>
    <property type="match status" value="1"/>
</dbReference>
<keyword evidence="2" id="KW-0489">Methyltransferase</keyword>
<dbReference type="Pfam" id="PF01795">
    <property type="entry name" value="Methyltransf_5"/>
    <property type="match status" value="1"/>
</dbReference>
<evidence type="ECO:0000256" key="4">
    <source>
        <dbReference type="ARBA" id="ARBA00022691"/>
    </source>
</evidence>
<dbReference type="SUPFAM" id="SSF81799">
    <property type="entry name" value="Putative methyltransferase TM0872, insert domain"/>
    <property type="match status" value="1"/>
</dbReference>
<feature type="compositionally biased region" description="Basic and acidic residues" evidence="5">
    <location>
        <begin position="212"/>
        <end position="234"/>
    </location>
</feature>
<sequence>GLNSPFLKRFGDRLELHREPFAGLAKCLAKASCDGVLLDLGVSSPQLDEAERGFSFQVEGPLDMRMDRRQPVSATQLVNELEAGELTTIFWELGGERRSRRIARAIVEQRNMQRIETTLQLADTVERVCPRRGARTHPATGVFQALRMAVNDELGQVQAGLDAAWSVLKPGGCLAVITFHSGEDRLVKQFSRRLAKPYTVRGDVDVPELREPREPLARELSRKAIKPSDAEVGRNPRSRSAQMRAMEKL</sequence>
<dbReference type="NCBIfam" id="TIGR00006">
    <property type="entry name" value="16S rRNA (cytosine(1402)-N(4))-methyltransferase RsmH"/>
    <property type="match status" value="1"/>
</dbReference>
<evidence type="ECO:0000256" key="3">
    <source>
        <dbReference type="ARBA" id="ARBA00022679"/>
    </source>
</evidence>
<accession>X1GYG1</accession>
<evidence type="ECO:0008006" key="7">
    <source>
        <dbReference type="Google" id="ProtNLM"/>
    </source>
</evidence>
<dbReference type="InterPro" id="IPR023397">
    <property type="entry name" value="SAM-dep_MeTrfase_MraW_recog"/>
</dbReference>
<dbReference type="SUPFAM" id="SSF53335">
    <property type="entry name" value="S-adenosyl-L-methionine-dependent methyltransferases"/>
    <property type="match status" value="1"/>
</dbReference>
<evidence type="ECO:0000256" key="2">
    <source>
        <dbReference type="ARBA" id="ARBA00022603"/>
    </source>
</evidence>
<evidence type="ECO:0000313" key="6">
    <source>
        <dbReference type="EMBL" id="GAH46649.1"/>
    </source>
</evidence>
<reference evidence="6" key="1">
    <citation type="journal article" date="2014" name="Front. Microbiol.">
        <title>High frequency of phylogenetically diverse reductive dehalogenase-homologous genes in deep subseafloor sedimentary metagenomes.</title>
        <authorList>
            <person name="Kawai M."/>
            <person name="Futagami T."/>
            <person name="Toyoda A."/>
            <person name="Takaki Y."/>
            <person name="Nishi S."/>
            <person name="Hori S."/>
            <person name="Arai W."/>
            <person name="Tsubouchi T."/>
            <person name="Morono Y."/>
            <person name="Uchiyama I."/>
            <person name="Ito T."/>
            <person name="Fujiyama A."/>
            <person name="Inagaki F."/>
            <person name="Takami H."/>
        </authorList>
    </citation>
    <scope>NUCLEOTIDE SEQUENCE</scope>
    <source>
        <strain evidence="6">Expedition CK06-06</strain>
    </source>
</reference>
<protein>
    <recommendedName>
        <fullName evidence="7">16S rRNA (Cytosine(1402)-N(4))-methyltransferase</fullName>
    </recommendedName>
</protein>
<dbReference type="InterPro" id="IPR002903">
    <property type="entry name" value="RsmH"/>
</dbReference>
<evidence type="ECO:0000256" key="5">
    <source>
        <dbReference type="SAM" id="MobiDB-lite"/>
    </source>
</evidence>
<dbReference type="GO" id="GO:0070475">
    <property type="term" value="P:rRNA base methylation"/>
    <property type="evidence" value="ECO:0007669"/>
    <property type="project" value="TreeGrafter"/>
</dbReference>
<dbReference type="GO" id="GO:0071424">
    <property type="term" value="F:rRNA (cytosine-N4-)-methyltransferase activity"/>
    <property type="evidence" value="ECO:0007669"/>
    <property type="project" value="TreeGrafter"/>
</dbReference>
<name>X1GYG1_9ZZZZ</name>
<comment type="similarity">
    <text evidence="1">Belongs to the methyltransferase superfamily. RsmH family.</text>
</comment>